<evidence type="ECO:0000259" key="6">
    <source>
        <dbReference type="PROSITE" id="PS50191"/>
    </source>
</evidence>
<dbReference type="Pfam" id="PF02042">
    <property type="entry name" value="RWP-RK"/>
    <property type="match status" value="1"/>
</dbReference>
<evidence type="ECO:0000256" key="4">
    <source>
        <dbReference type="ARBA" id="ARBA00023242"/>
    </source>
</evidence>
<dbReference type="PROSITE" id="PS50191">
    <property type="entry name" value="CRAL_TRIO"/>
    <property type="match status" value="1"/>
</dbReference>
<keyword evidence="9" id="KW-1185">Reference proteome</keyword>
<evidence type="ECO:0000259" key="7">
    <source>
        <dbReference type="PROSITE" id="PS51519"/>
    </source>
</evidence>
<dbReference type="OrthoDB" id="75724at2759"/>
<dbReference type="SUPFAM" id="SSF52087">
    <property type="entry name" value="CRAL/TRIO domain"/>
    <property type="match status" value="1"/>
</dbReference>
<name>A0A087SMV2_AUXPR</name>
<dbReference type="InterPro" id="IPR036273">
    <property type="entry name" value="CRAL/TRIO_N_dom_sf"/>
</dbReference>
<keyword evidence="3" id="KW-0804">Transcription</keyword>
<feature type="compositionally biased region" description="Polar residues" evidence="5">
    <location>
        <begin position="351"/>
        <end position="365"/>
    </location>
</feature>
<accession>A0A087SMV2</accession>
<feature type="region of interest" description="Disordered" evidence="5">
    <location>
        <begin position="350"/>
        <end position="370"/>
    </location>
</feature>
<dbReference type="eggNOG" id="KOG1470">
    <property type="taxonomic scope" value="Eukaryota"/>
</dbReference>
<keyword evidence="4" id="KW-0539">Nucleus</keyword>
<keyword evidence="1" id="KW-0805">Transcription regulation</keyword>
<evidence type="ECO:0000256" key="2">
    <source>
        <dbReference type="ARBA" id="ARBA00023125"/>
    </source>
</evidence>
<dbReference type="RefSeq" id="XP_011400012.1">
    <property type="nucleotide sequence ID" value="XM_011401710.1"/>
</dbReference>
<dbReference type="InterPro" id="IPR036865">
    <property type="entry name" value="CRAL-TRIO_dom_sf"/>
</dbReference>
<dbReference type="InterPro" id="IPR001251">
    <property type="entry name" value="CRAL-TRIO_dom"/>
</dbReference>
<dbReference type="PANTHER" id="PTHR47556:SF1">
    <property type="entry name" value="SEC14P-LIKE PHOSPHATIDYLINOSITOL TRANSFER FAMILY PROTEIN"/>
    <property type="match status" value="1"/>
</dbReference>
<dbReference type="KEGG" id="apro:F751_5888"/>
<protein>
    <submittedName>
        <fullName evidence="8">CRAL-TRIO domain-containing protein C3H8.02</fullName>
    </submittedName>
</protein>
<dbReference type="AlphaFoldDB" id="A0A087SMV2"/>
<dbReference type="Proteomes" id="UP000028924">
    <property type="component" value="Unassembled WGS sequence"/>
</dbReference>
<feature type="domain" description="RWP-RK" evidence="7">
    <location>
        <begin position="161"/>
        <end position="245"/>
    </location>
</feature>
<evidence type="ECO:0000313" key="8">
    <source>
        <dbReference type="EMBL" id="KFM27056.1"/>
    </source>
</evidence>
<reference evidence="8 9" key="1">
    <citation type="journal article" date="2014" name="BMC Genomics">
        <title>Oil accumulation mechanisms of the oleaginous microalga Chlorella protothecoides revealed through its genome, transcriptomes, and proteomes.</title>
        <authorList>
            <person name="Gao C."/>
            <person name="Wang Y."/>
            <person name="Shen Y."/>
            <person name="Yan D."/>
            <person name="He X."/>
            <person name="Dai J."/>
            <person name="Wu Q."/>
        </authorList>
    </citation>
    <scope>NUCLEOTIDE SEQUENCE [LARGE SCALE GENOMIC DNA]</scope>
    <source>
        <strain evidence="8 9">0710</strain>
    </source>
</reference>
<dbReference type="SUPFAM" id="SSF46938">
    <property type="entry name" value="CRAL/TRIO N-terminal domain"/>
    <property type="match status" value="1"/>
</dbReference>
<proteinExistence type="predicted"/>
<gene>
    <name evidence="8" type="ORF">F751_5888</name>
</gene>
<evidence type="ECO:0000313" key="9">
    <source>
        <dbReference type="Proteomes" id="UP000028924"/>
    </source>
</evidence>
<dbReference type="EMBL" id="KL662141">
    <property type="protein sequence ID" value="KFM27056.1"/>
    <property type="molecule type" value="Genomic_DNA"/>
</dbReference>
<dbReference type="GeneID" id="23617279"/>
<dbReference type="PANTHER" id="PTHR47556">
    <property type="entry name" value="SEC14P-LIKE PHOSPHATIDYLINOSITOL TRANSFER FAMILY PROTEIN"/>
    <property type="match status" value="1"/>
</dbReference>
<evidence type="ECO:0000256" key="3">
    <source>
        <dbReference type="ARBA" id="ARBA00023163"/>
    </source>
</evidence>
<evidence type="ECO:0000256" key="5">
    <source>
        <dbReference type="SAM" id="MobiDB-lite"/>
    </source>
</evidence>
<dbReference type="CDD" id="cd00170">
    <property type="entry name" value="SEC14"/>
    <property type="match status" value="1"/>
</dbReference>
<keyword evidence="2" id="KW-0238">DNA-binding</keyword>
<dbReference type="Pfam" id="PF00650">
    <property type="entry name" value="CRAL_TRIO"/>
    <property type="match status" value="1"/>
</dbReference>
<organism evidence="8 9">
    <name type="scientific">Auxenochlorella protothecoides</name>
    <name type="common">Green microalga</name>
    <name type="synonym">Chlorella protothecoides</name>
    <dbReference type="NCBI Taxonomy" id="3075"/>
    <lineage>
        <taxon>Eukaryota</taxon>
        <taxon>Viridiplantae</taxon>
        <taxon>Chlorophyta</taxon>
        <taxon>core chlorophytes</taxon>
        <taxon>Trebouxiophyceae</taxon>
        <taxon>Chlorellales</taxon>
        <taxon>Chlorellaceae</taxon>
        <taxon>Auxenochlorella</taxon>
    </lineage>
</organism>
<dbReference type="SMART" id="SM00516">
    <property type="entry name" value="SEC14"/>
    <property type="match status" value="1"/>
</dbReference>
<dbReference type="GO" id="GO:0003677">
    <property type="term" value="F:DNA binding"/>
    <property type="evidence" value="ECO:0007669"/>
    <property type="project" value="UniProtKB-KW"/>
</dbReference>
<feature type="domain" description="CRAL-TRIO" evidence="6">
    <location>
        <begin position="60"/>
        <end position="182"/>
    </location>
</feature>
<dbReference type="PROSITE" id="PS51519">
    <property type="entry name" value="RWP_RK"/>
    <property type="match status" value="1"/>
</dbReference>
<sequence>MEALHQLERRLDQGRCRGRYTRDTAVWFLRDRRLDVAEAAGKLEAMLDWRARIGADGLDWASVAKEAASGKVYLHPHRDVLGRPVVVIHVRKHVMGASPGADSQRLCAWILDAALAALPPGQECVLGIFDLKGFSLQNADLGFARFLVDALFTYYPRRLGQAVLVDPPWAFQPGWSVVKPWLGKYGDLPALQACAELGIGLTMVKRLSRKYGIMRWPYRKNRAERRVAGWDEQHDMANSSDLDVTVGLSGVSLPSLEAMPSSTPGSGAVPAPVAQEPRAQGELVDRRWASSDSSHVNYHAVAAAARSPTAPAPSALGFGAVVAEALARAQRGARPVAPLMTQLVDALAANQAGQGSAGRSPSHQAPPTGPAQLLRIRTGVTPASPFLPDTGTCPLSLGASQPRPRPAPFGSRRSAFSALSL</sequence>
<feature type="region of interest" description="Disordered" evidence="5">
    <location>
        <begin position="385"/>
        <end position="421"/>
    </location>
</feature>
<dbReference type="InterPro" id="IPR003035">
    <property type="entry name" value="RWP-RK_dom"/>
</dbReference>
<dbReference type="Gene3D" id="3.40.525.10">
    <property type="entry name" value="CRAL-TRIO lipid binding domain"/>
    <property type="match status" value="1"/>
</dbReference>
<evidence type="ECO:0000256" key="1">
    <source>
        <dbReference type="ARBA" id="ARBA00023015"/>
    </source>
</evidence>